<reference evidence="2" key="1">
    <citation type="journal article" date="2019" name="Int. J. Syst. Evol. Microbiol.">
        <title>The Global Catalogue of Microorganisms (GCM) 10K type strain sequencing project: providing services to taxonomists for standard genome sequencing and annotation.</title>
        <authorList>
            <consortium name="The Broad Institute Genomics Platform"/>
            <consortium name="The Broad Institute Genome Sequencing Center for Infectious Disease"/>
            <person name="Wu L."/>
            <person name="Ma J."/>
        </authorList>
    </citation>
    <scope>NUCLEOTIDE SEQUENCE [LARGE SCALE GENOMIC DNA]</scope>
    <source>
        <strain evidence="2">CECT 7398</strain>
    </source>
</reference>
<organism evidence="1 2">
    <name type="scientific">Vibrio ostreicida</name>
    <dbReference type="NCBI Taxonomy" id="526588"/>
    <lineage>
        <taxon>Bacteria</taxon>
        <taxon>Pseudomonadati</taxon>
        <taxon>Pseudomonadota</taxon>
        <taxon>Gammaproteobacteria</taxon>
        <taxon>Vibrionales</taxon>
        <taxon>Vibrionaceae</taxon>
        <taxon>Vibrio</taxon>
    </lineage>
</organism>
<comment type="caution">
    <text evidence="1">The sequence shown here is derived from an EMBL/GenBank/DDBJ whole genome shotgun (WGS) entry which is preliminary data.</text>
</comment>
<dbReference type="Pfam" id="PF14375">
    <property type="entry name" value="Cys_rich_CWC"/>
    <property type="match status" value="1"/>
</dbReference>
<dbReference type="Proteomes" id="UP001238540">
    <property type="component" value="Unassembled WGS sequence"/>
</dbReference>
<proteinExistence type="predicted"/>
<gene>
    <name evidence="1" type="ORF">QWZ16_17990</name>
</gene>
<sequence>MKTPCIAACKNNGGICSGCYRTVDEIVRWSALSDSQRANVMDALDRRTSTHSCPSCGQSAQCDIQEGKSTCWCYSLDVREATSSQKACLCRQCLTQQPIA</sequence>
<dbReference type="PANTHER" id="PTHR35175">
    <property type="entry name" value="DUF1289 DOMAIN-CONTAINING PROTEIN"/>
    <property type="match status" value="1"/>
</dbReference>
<dbReference type="RefSeq" id="WP_076588909.1">
    <property type="nucleotide sequence ID" value="NZ_JABEYA020000005.1"/>
</dbReference>
<dbReference type="InterPro" id="IPR010710">
    <property type="entry name" value="DUF1289"/>
</dbReference>
<keyword evidence="2" id="KW-1185">Reference proteome</keyword>
<evidence type="ECO:0000313" key="1">
    <source>
        <dbReference type="EMBL" id="MDN3611492.1"/>
    </source>
</evidence>
<name>A0ABT8BWD6_9VIBR</name>
<dbReference type="Pfam" id="PF06945">
    <property type="entry name" value="DUF1289"/>
    <property type="match status" value="1"/>
</dbReference>
<evidence type="ECO:0000313" key="2">
    <source>
        <dbReference type="Proteomes" id="UP001238540"/>
    </source>
</evidence>
<dbReference type="InterPro" id="IPR032720">
    <property type="entry name" value="Cys_rich_CWC"/>
</dbReference>
<protein>
    <submittedName>
        <fullName evidence="1">Cysteine-rich CWC family protein</fullName>
    </submittedName>
</protein>
<dbReference type="EMBL" id="JAUFQC010000027">
    <property type="protein sequence ID" value="MDN3611492.1"/>
    <property type="molecule type" value="Genomic_DNA"/>
</dbReference>
<dbReference type="PANTHER" id="PTHR35175:SF2">
    <property type="entry name" value="DUF1289 DOMAIN-CONTAINING PROTEIN"/>
    <property type="match status" value="1"/>
</dbReference>
<accession>A0ABT8BWD6</accession>